<evidence type="ECO:0000313" key="1">
    <source>
        <dbReference type="EMBL" id="CAB4008878.1"/>
    </source>
</evidence>
<dbReference type="GO" id="GO:0005544">
    <property type="term" value="F:calcium-dependent phospholipid binding"/>
    <property type="evidence" value="ECO:0007669"/>
    <property type="project" value="TreeGrafter"/>
</dbReference>
<dbReference type="GO" id="GO:0070382">
    <property type="term" value="C:exocytic vesicle"/>
    <property type="evidence" value="ECO:0007669"/>
    <property type="project" value="TreeGrafter"/>
</dbReference>
<dbReference type="InterPro" id="IPR000008">
    <property type="entry name" value="C2_dom"/>
</dbReference>
<dbReference type="GO" id="GO:0030276">
    <property type="term" value="F:clathrin binding"/>
    <property type="evidence" value="ECO:0007669"/>
    <property type="project" value="TreeGrafter"/>
</dbReference>
<dbReference type="GO" id="GO:0000149">
    <property type="term" value="F:SNARE binding"/>
    <property type="evidence" value="ECO:0007669"/>
    <property type="project" value="TreeGrafter"/>
</dbReference>
<dbReference type="Pfam" id="PF00168">
    <property type="entry name" value="C2"/>
    <property type="match status" value="2"/>
</dbReference>
<dbReference type="GO" id="GO:0005509">
    <property type="term" value="F:calcium ion binding"/>
    <property type="evidence" value="ECO:0007669"/>
    <property type="project" value="TreeGrafter"/>
</dbReference>
<name>A0A6S7J843_PARCT</name>
<comment type="caution">
    <text evidence="1">The sequence shown here is derived from an EMBL/GenBank/DDBJ whole genome shotgun (WGS) entry which is preliminary data.</text>
</comment>
<accession>A0A6S7J843</accession>
<dbReference type="Gene3D" id="2.60.40.150">
    <property type="entry name" value="C2 domain"/>
    <property type="match status" value="2"/>
</dbReference>
<dbReference type="EMBL" id="CACRXK020006260">
    <property type="protein sequence ID" value="CAB4008878.1"/>
    <property type="molecule type" value="Genomic_DNA"/>
</dbReference>
<dbReference type="SUPFAM" id="SSF49562">
    <property type="entry name" value="C2 domain (Calcium/lipid-binding domain, CaLB)"/>
    <property type="match status" value="2"/>
</dbReference>
<dbReference type="PANTHER" id="PTHR10024:SF374">
    <property type="entry name" value="C2 DOMAIN-CONTAINING PROTEIN"/>
    <property type="match status" value="1"/>
</dbReference>
<dbReference type="PRINTS" id="PR00399">
    <property type="entry name" value="SYNAPTOTAGMN"/>
</dbReference>
<dbReference type="PROSITE" id="PS50004">
    <property type="entry name" value="C2"/>
    <property type="match status" value="2"/>
</dbReference>
<dbReference type="CDD" id="cd00276">
    <property type="entry name" value="C2B_Synaptotagmin"/>
    <property type="match status" value="1"/>
</dbReference>
<dbReference type="GO" id="GO:0017156">
    <property type="term" value="P:calcium-ion regulated exocytosis"/>
    <property type="evidence" value="ECO:0007669"/>
    <property type="project" value="TreeGrafter"/>
</dbReference>
<reference evidence="1" key="1">
    <citation type="submission" date="2020-04" db="EMBL/GenBank/DDBJ databases">
        <authorList>
            <person name="Alioto T."/>
            <person name="Alioto T."/>
            <person name="Gomez Garrido J."/>
        </authorList>
    </citation>
    <scope>NUCLEOTIDE SEQUENCE</scope>
    <source>
        <strain evidence="1">A484AB</strain>
    </source>
</reference>
<dbReference type="SMART" id="SM00239">
    <property type="entry name" value="C2"/>
    <property type="match status" value="2"/>
</dbReference>
<organism evidence="1 2">
    <name type="scientific">Paramuricea clavata</name>
    <name type="common">Red gorgonian</name>
    <name type="synonym">Violescent sea-whip</name>
    <dbReference type="NCBI Taxonomy" id="317549"/>
    <lineage>
        <taxon>Eukaryota</taxon>
        <taxon>Metazoa</taxon>
        <taxon>Cnidaria</taxon>
        <taxon>Anthozoa</taxon>
        <taxon>Octocorallia</taxon>
        <taxon>Malacalcyonacea</taxon>
        <taxon>Plexauridae</taxon>
        <taxon>Paramuricea</taxon>
    </lineage>
</organism>
<dbReference type="PANTHER" id="PTHR10024">
    <property type="entry name" value="SYNAPTOTAGMIN"/>
    <property type="match status" value="1"/>
</dbReference>
<proteinExistence type="predicted"/>
<dbReference type="Proteomes" id="UP001152795">
    <property type="component" value="Unassembled WGS sequence"/>
</dbReference>
<dbReference type="GO" id="GO:0005886">
    <property type="term" value="C:plasma membrane"/>
    <property type="evidence" value="ECO:0007669"/>
    <property type="project" value="TreeGrafter"/>
</dbReference>
<protein>
    <submittedName>
        <fullName evidence="1">Synaptotagmin-15 isoform X2</fullName>
    </submittedName>
</protein>
<dbReference type="AlphaFoldDB" id="A0A6S7J843"/>
<keyword evidence="2" id="KW-1185">Reference proteome</keyword>
<dbReference type="GO" id="GO:0001786">
    <property type="term" value="F:phosphatidylserine binding"/>
    <property type="evidence" value="ECO:0007669"/>
    <property type="project" value="TreeGrafter"/>
</dbReference>
<gene>
    <name evidence="1" type="ORF">PACLA_8A021385</name>
</gene>
<dbReference type="OrthoDB" id="10259057at2759"/>
<dbReference type="InterPro" id="IPR001565">
    <property type="entry name" value="Synaptotagmin"/>
</dbReference>
<sequence>MDVNVLIFVISAVAAIVLLSIVVAFVKLLRKTYSSTHYNKIKEEDKTNFRFVIPTHVPKTTALHEYGDDDVTDTDCGKIDVDMIDPELYGNASKETRKDSSATTLGWLCFSVRYEHETEKLIVDLVRGQHITQRKNSTADLATPYVKVCLLPDKKKKLQTKTRQKTPNPLFNEQFIFSCSFSGLKERSLRFTVFDFDRFSRQSAVGKILYPLEEDYENILMEGGCEEIWREIDDCGTCEVENSYIGEILFSLQYLPAAKRLAISVMKGNGLGIEGNSKTPSVHVRIAMILGGKTAHVRKTTKKSSIEPVFNESFHFDLPDDSLERTSFVLTVTNNKVIIGRIFVGPPMYVTGTGLSHWNSMFNSPRNAVAMWHTLS</sequence>
<evidence type="ECO:0000313" key="2">
    <source>
        <dbReference type="Proteomes" id="UP001152795"/>
    </source>
</evidence>
<dbReference type="InterPro" id="IPR035892">
    <property type="entry name" value="C2_domain_sf"/>
</dbReference>